<reference evidence="1" key="1">
    <citation type="submission" date="2021-06" db="EMBL/GenBank/DDBJ databases">
        <authorList>
            <person name="Kallberg Y."/>
            <person name="Tangrot J."/>
            <person name="Rosling A."/>
        </authorList>
    </citation>
    <scope>NUCLEOTIDE SEQUENCE</scope>
    <source>
        <strain evidence="1">AZ414A</strain>
    </source>
</reference>
<evidence type="ECO:0000313" key="2">
    <source>
        <dbReference type="Proteomes" id="UP000789706"/>
    </source>
</evidence>
<dbReference type="OrthoDB" id="2336646at2759"/>
<accession>A0A9N9GSY0</accession>
<dbReference type="AlphaFoldDB" id="A0A9N9GSY0"/>
<feature type="non-terminal residue" evidence="1">
    <location>
        <position position="340"/>
    </location>
</feature>
<name>A0A9N9GSY0_9GLOM</name>
<proteinExistence type="predicted"/>
<dbReference type="EMBL" id="CAJVPK010003166">
    <property type="protein sequence ID" value="CAG8624048.1"/>
    <property type="molecule type" value="Genomic_DNA"/>
</dbReference>
<gene>
    <name evidence="1" type="ORF">DEBURN_LOCUS10488</name>
</gene>
<organism evidence="1 2">
    <name type="scientific">Diversispora eburnea</name>
    <dbReference type="NCBI Taxonomy" id="1213867"/>
    <lineage>
        <taxon>Eukaryota</taxon>
        <taxon>Fungi</taxon>
        <taxon>Fungi incertae sedis</taxon>
        <taxon>Mucoromycota</taxon>
        <taxon>Glomeromycotina</taxon>
        <taxon>Glomeromycetes</taxon>
        <taxon>Diversisporales</taxon>
        <taxon>Diversisporaceae</taxon>
        <taxon>Diversispora</taxon>
    </lineage>
</organism>
<feature type="non-terminal residue" evidence="1">
    <location>
        <position position="1"/>
    </location>
</feature>
<protein>
    <submittedName>
        <fullName evidence="1">6110_t:CDS:1</fullName>
    </submittedName>
</protein>
<dbReference type="Proteomes" id="UP000789706">
    <property type="component" value="Unassembled WGS sequence"/>
</dbReference>
<evidence type="ECO:0000313" key="1">
    <source>
        <dbReference type="EMBL" id="CAG8624048.1"/>
    </source>
</evidence>
<keyword evidence="2" id="KW-1185">Reference proteome</keyword>
<sequence>IIDNEIKCCNGETNLRPLKQMIGTWEIDANMVKDIKNNNYRLEVPCIGVHKCSAFIEGPIAHKSSSGYCAQYICSECFEQHGGHLYKKPGRGRTVLLCTEQGKHDNDTSDSLKYIGKWIMSIAESNNQENEDGKIAKQITCSNCIEGGKNNGSTFQPLFGESSFTNNLLMMYENTLNTMLENNGNAFDMEDVHSKITEQISTDAFNCPDSNTHSLFKSVPELNEEGISKILSLYEIGKMRFQQILAQDVYKTEPRITSGRRARNINAYTYAQLLEREKKANKQVDNPTQVSTTQQNISSASLPLEIEHQKKTRRTITEVEKAILKQLFEFEQLSEDIVSK</sequence>
<comment type="caution">
    <text evidence="1">The sequence shown here is derived from an EMBL/GenBank/DDBJ whole genome shotgun (WGS) entry which is preliminary data.</text>
</comment>